<dbReference type="RefSeq" id="WP_242480349.1">
    <property type="nucleotide sequence ID" value="NZ_NRRL01000007.1"/>
</dbReference>
<name>A0ABS1DBX5_9PROT</name>
<evidence type="ECO:0000313" key="1">
    <source>
        <dbReference type="EMBL" id="MBK1667432.1"/>
    </source>
</evidence>
<dbReference type="EMBL" id="NRRL01000007">
    <property type="protein sequence ID" value="MBK1667432.1"/>
    <property type="molecule type" value="Genomic_DNA"/>
</dbReference>
<accession>A0ABS1DBX5</accession>
<organism evidence="1 2">
    <name type="scientific">Rhodovibrio sodomensis</name>
    <dbReference type="NCBI Taxonomy" id="1088"/>
    <lineage>
        <taxon>Bacteria</taxon>
        <taxon>Pseudomonadati</taxon>
        <taxon>Pseudomonadota</taxon>
        <taxon>Alphaproteobacteria</taxon>
        <taxon>Rhodospirillales</taxon>
        <taxon>Rhodovibrionaceae</taxon>
        <taxon>Rhodovibrio</taxon>
    </lineage>
</organism>
<dbReference type="InterPro" id="IPR009922">
    <property type="entry name" value="DUF1457"/>
</dbReference>
<sequence>MFTSRRCPAAIAQAAAHVPVRSHLVSFNVTLQPSLPVAPASPRLRAFHAYWRGLAPAGAVPAYRGFDVVHVPRDLLAFLLLLEVLDGGADFRYRVVGTGVVDAIGRDFTGETVSEYRHRHEPPGVADGYRRVCSLQAPDLYQGTLESVGKGFIRYERLALPFADDSGRVGHVLACFQFERAAG</sequence>
<dbReference type="Proteomes" id="UP001296873">
    <property type="component" value="Unassembled WGS sequence"/>
</dbReference>
<gene>
    <name evidence="1" type="ORF">CKO28_05230</name>
</gene>
<protein>
    <recommendedName>
        <fullName evidence="3">PAS domain-containing protein</fullName>
    </recommendedName>
</protein>
<evidence type="ECO:0008006" key="3">
    <source>
        <dbReference type="Google" id="ProtNLM"/>
    </source>
</evidence>
<reference evidence="1 2" key="1">
    <citation type="journal article" date="2020" name="Microorganisms">
        <title>Osmotic Adaptation and Compatible Solute Biosynthesis of Phototrophic Bacteria as Revealed from Genome Analyses.</title>
        <authorList>
            <person name="Imhoff J.F."/>
            <person name="Rahn T."/>
            <person name="Kunzel S."/>
            <person name="Keller A."/>
            <person name="Neulinger S.C."/>
        </authorList>
    </citation>
    <scope>NUCLEOTIDE SEQUENCE [LARGE SCALE GENOMIC DNA]</scope>
    <source>
        <strain evidence="1 2">DSM 9895</strain>
    </source>
</reference>
<keyword evidence="2" id="KW-1185">Reference proteome</keyword>
<comment type="caution">
    <text evidence="1">The sequence shown here is derived from an EMBL/GenBank/DDBJ whole genome shotgun (WGS) entry which is preliminary data.</text>
</comment>
<evidence type="ECO:0000313" key="2">
    <source>
        <dbReference type="Proteomes" id="UP001296873"/>
    </source>
</evidence>
<proteinExistence type="predicted"/>
<dbReference type="Pfam" id="PF07310">
    <property type="entry name" value="PAS_5"/>
    <property type="match status" value="1"/>
</dbReference>